<dbReference type="InterPro" id="IPR011109">
    <property type="entry name" value="DNA_bind_recombinase_dom"/>
</dbReference>
<dbReference type="RefSeq" id="WP_308294303.1">
    <property type="nucleotide sequence ID" value="NZ_CP023690.1"/>
</dbReference>
<accession>A0A7W8EU41</accession>
<name>A0A7W8EU41_STRST</name>
<dbReference type="InterPro" id="IPR025827">
    <property type="entry name" value="Zn_ribbon_recom_dom"/>
</dbReference>
<dbReference type="EMBL" id="JACHJD010000003">
    <property type="protein sequence ID" value="MBB5103315.1"/>
    <property type="molecule type" value="Genomic_DNA"/>
</dbReference>
<dbReference type="GO" id="GO:0000150">
    <property type="term" value="F:DNA strand exchange activity"/>
    <property type="evidence" value="ECO:0007669"/>
    <property type="project" value="InterPro"/>
</dbReference>
<reference evidence="6 7" key="1">
    <citation type="submission" date="2020-08" db="EMBL/GenBank/DDBJ databases">
        <title>Genomic Encyclopedia of Type Strains, Phase III (KMG-III): the genomes of soil and plant-associated and newly described type strains.</title>
        <authorList>
            <person name="Whitman W."/>
        </authorList>
    </citation>
    <scope>NUCLEOTIDE SEQUENCE [LARGE SCALE GENOMIC DNA]</scope>
    <source>
        <strain evidence="6 7">CECT 3146</strain>
    </source>
</reference>
<sequence length="617" mass="67914">MAVSTQVRDARQPLLSTGAMENDTTPVKDLPTETLRGVRCIRLSVRTDETTSPERQREADDAAAAALGITFGEGAALREAVDLDVSASLVGPFDRPQLGGWLKRPEDFDALVFWRFDRAIRDMDDMHELAKWARSHRKMIVFAEGIGGGRLVFDFRNPMDPMGQLMMLMLAFAAQVESQSIKERVAGAQAAMRKMPLRWRGGGKPAYGYLPAAMPAEHGGVGWTLVPDPDAVKIIERIIAELMDGRGLHSIARALNADGVLSPSAHWTAYQARTKKRTAVATDQPVKKPAQWRAQTIEKMLTNEALMGWKMHRGKPVRDDAGNPVMATTSPIFSREEFDQVGALLAPKPITEKAPERKDSTALLLRVAHCNGCGERMYLNRSSGTYRCSSYKYGTHCPAPCTVRAPWVDDYVTEQFLKAAGQIQINRVIEIPGYDPQTEIDATAAEFAEHQQDKGRQKSKTAKAEWQRRADALDARLAELESREKREPRREVVPTGRAYADDWHQGDTAARRAMLIAAGARLMIKPGGKGGWRRLDLRRVEFTITGELDPAIAELATVTRDAEAEARNDAPPAPGSAARLAEPGPEHAHAEPATSPVRERPEPEPAPAEPARELVAA</sequence>
<dbReference type="PANTHER" id="PTHR30461:SF2">
    <property type="entry name" value="SERINE RECOMBINASE PINE-RELATED"/>
    <property type="match status" value="1"/>
</dbReference>
<dbReference type="SUPFAM" id="SSF53041">
    <property type="entry name" value="Resolvase-like"/>
    <property type="match status" value="1"/>
</dbReference>
<dbReference type="Pfam" id="PF13408">
    <property type="entry name" value="Zn_ribbon_recom"/>
    <property type="match status" value="1"/>
</dbReference>
<keyword evidence="7" id="KW-1185">Reference proteome</keyword>
<evidence type="ECO:0000313" key="7">
    <source>
        <dbReference type="Proteomes" id="UP000549009"/>
    </source>
</evidence>
<feature type="region of interest" description="Disordered" evidence="3">
    <location>
        <begin position="562"/>
        <end position="617"/>
    </location>
</feature>
<organism evidence="6 7">
    <name type="scientific">Streptomyces spectabilis</name>
    <dbReference type="NCBI Taxonomy" id="68270"/>
    <lineage>
        <taxon>Bacteria</taxon>
        <taxon>Bacillati</taxon>
        <taxon>Actinomycetota</taxon>
        <taxon>Actinomycetes</taxon>
        <taxon>Kitasatosporales</taxon>
        <taxon>Streptomycetaceae</taxon>
        <taxon>Streptomyces</taxon>
    </lineage>
</organism>
<keyword evidence="2" id="KW-0233">DNA recombination</keyword>
<dbReference type="Pfam" id="PF07508">
    <property type="entry name" value="Recombinase"/>
    <property type="match status" value="1"/>
</dbReference>
<dbReference type="Gene3D" id="3.90.1750.20">
    <property type="entry name" value="Putative Large Serine Recombinase, Chain B, Domain 2"/>
    <property type="match status" value="1"/>
</dbReference>
<feature type="region of interest" description="Disordered" evidence="3">
    <location>
        <begin position="1"/>
        <end position="29"/>
    </location>
</feature>
<dbReference type="PROSITE" id="PS51736">
    <property type="entry name" value="RECOMBINASES_3"/>
    <property type="match status" value="1"/>
</dbReference>
<keyword evidence="1" id="KW-0238">DNA-binding</keyword>
<dbReference type="InterPro" id="IPR038109">
    <property type="entry name" value="DNA_bind_recomb_sf"/>
</dbReference>
<evidence type="ECO:0000256" key="3">
    <source>
        <dbReference type="SAM" id="MobiDB-lite"/>
    </source>
</evidence>
<dbReference type="InterPro" id="IPR036162">
    <property type="entry name" value="Resolvase-like_N_sf"/>
</dbReference>
<dbReference type="GO" id="GO:0003677">
    <property type="term" value="F:DNA binding"/>
    <property type="evidence" value="ECO:0007669"/>
    <property type="project" value="UniProtKB-KW"/>
</dbReference>
<dbReference type="InterPro" id="IPR006119">
    <property type="entry name" value="Resolv_N"/>
</dbReference>
<evidence type="ECO:0000256" key="1">
    <source>
        <dbReference type="ARBA" id="ARBA00023125"/>
    </source>
</evidence>
<evidence type="ECO:0000313" key="6">
    <source>
        <dbReference type="EMBL" id="MBB5103315.1"/>
    </source>
</evidence>
<dbReference type="SMART" id="SM00857">
    <property type="entry name" value="Resolvase"/>
    <property type="match status" value="1"/>
</dbReference>
<evidence type="ECO:0000256" key="2">
    <source>
        <dbReference type="ARBA" id="ARBA00023172"/>
    </source>
</evidence>
<feature type="domain" description="Resolvase/invertase-type recombinase catalytic" evidence="4">
    <location>
        <begin position="38"/>
        <end position="196"/>
    </location>
</feature>
<evidence type="ECO:0000259" key="5">
    <source>
        <dbReference type="PROSITE" id="PS51737"/>
    </source>
</evidence>
<comment type="caution">
    <text evidence="6">The sequence shown here is derived from an EMBL/GenBank/DDBJ whole genome shotgun (WGS) entry which is preliminary data.</text>
</comment>
<dbReference type="PANTHER" id="PTHR30461">
    <property type="entry name" value="DNA-INVERTASE FROM LAMBDOID PROPHAGE"/>
    <property type="match status" value="1"/>
</dbReference>
<dbReference type="Pfam" id="PF00239">
    <property type="entry name" value="Resolvase"/>
    <property type="match status" value="1"/>
</dbReference>
<evidence type="ECO:0000259" key="4">
    <source>
        <dbReference type="PROSITE" id="PS51736"/>
    </source>
</evidence>
<dbReference type="PROSITE" id="PS51737">
    <property type="entry name" value="RECOMBINASE_DNA_BIND"/>
    <property type="match status" value="1"/>
</dbReference>
<dbReference type="Gene3D" id="3.40.50.1390">
    <property type="entry name" value="Resolvase, N-terminal catalytic domain"/>
    <property type="match status" value="1"/>
</dbReference>
<dbReference type="InterPro" id="IPR050639">
    <property type="entry name" value="SSR_resolvase"/>
</dbReference>
<dbReference type="Proteomes" id="UP000549009">
    <property type="component" value="Unassembled WGS sequence"/>
</dbReference>
<gene>
    <name evidence="6" type="ORF">FHS40_002368</name>
</gene>
<dbReference type="CDD" id="cd00338">
    <property type="entry name" value="Ser_Recombinase"/>
    <property type="match status" value="1"/>
</dbReference>
<proteinExistence type="predicted"/>
<feature type="domain" description="Recombinase" evidence="5">
    <location>
        <begin position="206"/>
        <end position="351"/>
    </location>
</feature>
<dbReference type="AlphaFoldDB" id="A0A7W8EU41"/>
<protein>
    <submittedName>
        <fullName evidence="6">DNA invertase Pin-like site-specific DNA recombinase</fullName>
    </submittedName>
</protein>